<dbReference type="AlphaFoldDB" id="A0A9Q0Z134"/>
<evidence type="ECO:0000313" key="4">
    <source>
        <dbReference type="Proteomes" id="UP001151532"/>
    </source>
</evidence>
<protein>
    <submittedName>
        <fullName evidence="3">HYDROLASE ALPHA/BETA FOLD FAMILY PROTEIN EXPRESSED-RELATED</fullName>
    </submittedName>
</protein>
<dbReference type="InterPro" id="IPR029058">
    <property type="entry name" value="AB_hydrolase_fold"/>
</dbReference>
<keyword evidence="1" id="KW-0732">Signal</keyword>
<dbReference type="InterPro" id="IPR000073">
    <property type="entry name" value="AB_hydrolase_1"/>
</dbReference>
<dbReference type="GO" id="GO:0016787">
    <property type="term" value="F:hydrolase activity"/>
    <property type="evidence" value="ECO:0007669"/>
    <property type="project" value="UniProtKB-KW"/>
</dbReference>
<dbReference type="PANTHER" id="PTHR45763:SF61">
    <property type="entry name" value="AB HYDROLASE-1 DOMAIN-CONTAINING PROTEIN"/>
    <property type="match status" value="1"/>
</dbReference>
<evidence type="ECO:0000256" key="1">
    <source>
        <dbReference type="SAM" id="SignalP"/>
    </source>
</evidence>
<dbReference type="OrthoDB" id="294702at2759"/>
<gene>
    <name evidence="3" type="ORF">OIU79_005648</name>
</gene>
<reference evidence="3" key="2">
    <citation type="journal article" date="2023" name="Int. J. Mol. Sci.">
        <title>De Novo Assembly and Annotation of 11 Diverse Shrub Willow (Salix) Genomes Reveals Novel Gene Organization in Sex-Linked Regions.</title>
        <authorList>
            <person name="Hyden B."/>
            <person name="Feng K."/>
            <person name="Yates T.B."/>
            <person name="Jawdy S."/>
            <person name="Cereghino C."/>
            <person name="Smart L.B."/>
            <person name="Muchero W."/>
        </authorList>
    </citation>
    <scope>NUCLEOTIDE SEQUENCE</scope>
    <source>
        <tissue evidence="3">Shoot tip</tissue>
    </source>
</reference>
<dbReference type="Gene3D" id="3.40.50.1820">
    <property type="entry name" value="alpha/beta hydrolase"/>
    <property type="match status" value="1"/>
</dbReference>
<organism evidence="3 4">
    <name type="scientific">Salix purpurea</name>
    <name type="common">Purple osier willow</name>
    <dbReference type="NCBI Taxonomy" id="77065"/>
    <lineage>
        <taxon>Eukaryota</taxon>
        <taxon>Viridiplantae</taxon>
        <taxon>Streptophyta</taxon>
        <taxon>Embryophyta</taxon>
        <taxon>Tracheophyta</taxon>
        <taxon>Spermatophyta</taxon>
        <taxon>Magnoliopsida</taxon>
        <taxon>eudicotyledons</taxon>
        <taxon>Gunneridae</taxon>
        <taxon>Pentapetalae</taxon>
        <taxon>rosids</taxon>
        <taxon>fabids</taxon>
        <taxon>Malpighiales</taxon>
        <taxon>Salicaceae</taxon>
        <taxon>Saliceae</taxon>
        <taxon>Salix</taxon>
    </lineage>
</organism>
<keyword evidence="3" id="KW-0378">Hydrolase</keyword>
<accession>A0A9Q0Z134</accession>
<dbReference type="SUPFAM" id="SSF53474">
    <property type="entry name" value="alpha/beta-Hydrolases"/>
    <property type="match status" value="1"/>
</dbReference>
<dbReference type="EMBL" id="JAPFFK010000014">
    <property type="protein sequence ID" value="KAJ6717509.1"/>
    <property type="molecule type" value="Genomic_DNA"/>
</dbReference>
<feature type="domain" description="AB hydrolase-1" evidence="2">
    <location>
        <begin position="66"/>
        <end position="209"/>
    </location>
</feature>
<feature type="chain" id="PRO_5040239448" evidence="1">
    <location>
        <begin position="21"/>
        <end position="313"/>
    </location>
</feature>
<name>A0A9Q0Z134_SALPP</name>
<feature type="signal peptide" evidence="1">
    <location>
        <begin position="1"/>
        <end position="20"/>
    </location>
</feature>
<keyword evidence="4" id="KW-1185">Reference proteome</keyword>
<proteinExistence type="predicted"/>
<evidence type="ECO:0000313" key="3">
    <source>
        <dbReference type="EMBL" id="KAJ6717509.1"/>
    </source>
</evidence>
<comment type="caution">
    <text evidence="3">The sequence shown here is derived from an EMBL/GenBank/DDBJ whole genome shotgun (WGS) entry which is preliminary data.</text>
</comment>
<sequence>MLKEIRAALLFGLAVWVYQATNPPPPKICGTPGGPPITAPRIKLRDGRYLAYKEHGVSRETAKYKIIYVHGFASMRHHTMSVAKLSVEVVEELGLHLVSFDRPGYGESDPHPKRTPESIALDIEELADHLEFGSRFYVMGFSMGGQVIWGCLKYIPHRLAGATLIAPVVNYWWPGFPANLSTEAYYLQLPQDQWTLRVAHHAPWLTYWWNSQKWFPASAVAAGKPEVFSRQDLEILSMVTDMYMFFRGCLGTFCFLELVCEKIRHRRTSSFILLLTEELFEPEVLEIQLEIGFNQQMIDSTLRNVTGHMLPDP</sequence>
<reference evidence="3" key="1">
    <citation type="submission" date="2022-11" db="EMBL/GenBank/DDBJ databases">
        <authorList>
            <person name="Hyden B.L."/>
            <person name="Feng K."/>
            <person name="Yates T."/>
            <person name="Jawdy S."/>
            <person name="Smart L.B."/>
            <person name="Muchero W."/>
        </authorList>
    </citation>
    <scope>NUCLEOTIDE SEQUENCE</scope>
    <source>
        <tissue evidence="3">Shoot tip</tissue>
    </source>
</reference>
<dbReference type="Proteomes" id="UP001151532">
    <property type="component" value="Chromosome 10"/>
</dbReference>
<dbReference type="PANTHER" id="PTHR45763">
    <property type="entry name" value="HYDROLASE, ALPHA/BETA FOLD FAMILY PROTEIN, EXPRESSED-RELATED"/>
    <property type="match status" value="1"/>
</dbReference>
<dbReference type="Pfam" id="PF12697">
    <property type="entry name" value="Abhydrolase_6"/>
    <property type="match status" value="1"/>
</dbReference>
<evidence type="ECO:0000259" key="2">
    <source>
        <dbReference type="Pfam" id="PF12697"/>
    </source>
</evidence>